<keyword evidence="2" id="KW-0732">Signal</keyword>
<evidence type="ECO:0000256" key="2">
    <source>
        <dbReference type="SAM" id="SignalP"/>
    </source>
</evidence>
<feature type="signal peptide" evidence="2">
    <location>
        <begin position="1"/>
        <end position="19"/>
    </location>
</feature>
<evidence type="ECO:0000313" key="3">
    <source>
        <dbReference type="EMBL" id="CAL1676911.1"/>
    </source>
</evidence>
<keyword evidence="1" id="KW-1133">Transmembrane helix</keyword>
<keyword evidence="4" id="KW-1185">Reference proteome</keyword>
<keyword evidence="1" id="KW-0472">Membrane</keyword>
<organism evidence="3 4">
    <name type="scientific">Lasius platythorax</name>
    <dbReference type="NCBI Taxonomy" id="488582"/>
    <lineage>
        <taxon>Eukaryota</taxon>
        <taxon>Metazoa</taxon>
        <taxon>Ecdysozoa</taxon>
        <taxon>Arthropoda</taxon>
        <taxon>Hexapoda</taxon>
        <taxon>Insecta</taxon>
        <taxon>Pterygota</taxon>
        <taxon>Neoptera</taxon>
        <taxon>Endopterygota</taxon>
        <taxon>Hymenoptera</taxon>
        <taxon>Apocrita</taxon>
        <taxon>Aculeata</taxon>
        <taxon>Formicoidea</taxon>
        <taxon>Formicidae</taxon>
        <taxon>Formicinae</taxon>
        <taxon>Lasius</taxon>
        <taxon>Lasius</taxon>
    </lineage>
</organism>
<evidence type="ECO:0000256" key="1">
    <source>
        <dbReference type="SAM" id="Phobius"/>
    </source>
</evidence>
<sequence>MLRILTVVLFLYLSSATTSSEVMSYARISKNGQLARSSHNSSSWITRLSMKNNRSVENENKERSLTDVVITVSPIYVPPRAPKLRKGEAVDHPITPKYSTLDNDMVAKLDATSGKKLIQHRFHPPVVFEHANRKPQKGTSNTESSLSVNSSTFLGPIFSGMYEYSPSEFVDDESLIPKPMISKYPSTDDKKILDSYKSPPNKYHTEQETDYHNYDIASSYENDELGSKPVKFVNYYEHSPSFVEAEKDPYEHDFHHDLIYDNVPEYHHHESTTEEPEMNDQRLDKRPYSYYFIGKKLWYIPLYFSIYFIIYIAALVLKSIARHKINFPAHLAEAATHERSNSNEGWWSFTEKILEGMERFAET</sequence>
<gene>
    <name evidence="3" type="ORF">LPLAT_LOCUS3010</name>
</gene>
<dbReference type="EMBL" id="OZ034835">
    <property type="protein sequence ID" value="CAL1676911.1"/>
    <property type="molecule type" value="Genomic_DNA"/>
</dbReference>
<name>A0AAV2N9V5_9HYME</name>
<dbReference type="Proteomes" id="UP001497644">
    <property type="component" value="Chromosome 12"/>
</dbReference>
<evidence type="ECO:0000313" key="4">
    <source>
        <dbReference type="Proteomes" id="UP001497644"/>
    </source>
</evidence>
<reference evidence="3" key="1">
    <citation type="submission" date="2024-04" db="EMBL/GenBank/DDBJ databases">
        <authorList>
            <consortium name="Molecular Ecology Group"/>
        </authorList>
    </citation>
    <scope>NUCLEOTIDE SEQUENCE</scope>
</reference>
<keyword evidence="1" id="KW-0812">Transmembrane</keyword>
<feature type="transmembrane region" description="Helical" evidence="1">
    <location>
        <begin position="297"/>
        <end position="317"/>
    </location>
</feature>
<dbReference type="AlphaFoldDB" id="A0AAV2N9V5"/>
<feature type="chain" id="PRO_5043685303" evidence="2">
    <location>
        <begin position="20"/>
        <end position="363"/>
    </location>
</feature>
<protein>
    <submittedName>
        <fullName evidence="3">Uncharacterized protein</fullName>
    </submittedName>
</protein>
<accession>A0AAV2N9V5</accession>
<proteinExistence type="predicted"/>